<evidence type="ECO:0000313" key="2">
    <source>
        <dbReference type="Proteomes" id="UP001062846"/>
    </source>
</evidence>
<reference evidence="1" key="1">
    <citation type="submission" date="2022-02" db="EMBL/GenBank/DDBJ databases">
        <title>Plant Genome Project.</title>
        <authorList>
            <person name="Zhang R.-G."/>
        </authorList>
    </citation>
    <scope>NUCLEOTIDE SEQUENCE</scope>
    <source>
        <strain evidence="1">AT1</strain>
    </source>
</reference>
<name>A0ACC0Q6R0_RHOML</name>
<keyword evidence="2" id="KW-1185">Reference proteome</keyword>
<dbReference type="Proteomes" id="UP001062846">
    <property type="component" value="Chromosome 1"/>
</dbReference>
<dbReference type="EMBL" id="CM046388">
    <property type="protein sequence ID" value="KAI8572912.1"/>
    <property type="molecule type" value="Genomic_DNA"/>
</dbReference>
<organism evidence="1 2">
    <name type="scientific">Rhododendron molle</name>
    <name type="common">Chinese azalea</name>
    <name type="synonym">Azalea mollis</name>
    <dbReference type="NCBI Taxonomy" id="49168"/>
    <lineage>
        <taxon>Eukaryota</taxon>
        <taxon>Viridiplantae</taxon>
        <taxon>Streptophyta</taxon>
        <taxon>Embryophyta</taxon>
        <taxon>Tracheophyta</taxon>
        <taxon>Spermatophyta</taxon>
        <taxon>Magnoliopsida</taxon>
        <taxon>eudicotyledons</taxon>
        <taxon>Gunneridae</taxon>
        <taxon>Pentapetalae</taxon>
        <taxon>asterids</taxon>
        <taxon>Ericales</taxon>
        <taxon>Ericaceae</taxon>
        <taxon>Ericoideae</taxon>
        <taxon>Rhodoreae</taxon>
        <taxon>Rhododendron</taxon>
    </lineage>
</organism>
<comment type="caution">
    <text evidence="1">The sequence shown here is derived from an EMBL/GenBank/DDBJ whole genome shotgun (WGS) entry which is preliminary data.</text>
</comment>
<proteinExistence type="predicted"/>
<sequence>MNEFCKRRPPTFNGDPNPTIAETWLKEVKVILDILEITRDGDRVALATYQLKGEARYWWELIEATHAIATMTFDEFETLFLDKYFPTPLRLAKEQEFMNLKQGTMTVTHYAAKFEELSRYAPEAIATEDKKARRLGLIPKYDTQQDFFTFTSDDNDAQNPMQQNSP</sequence>
<evidence type="ECO:0000313" key="1">
    <source>
        <dbReference type="EMBL" id="KAI8572912.1"/>
    </source>
</evidence>
<accession>A0ACC0Q6R0</accession>
<protein>
    <submittedName>
        <fullName evidence="1">Uncharacterized protein</fullName>
    </submittedName>
</protein>
<gene>
    <name evidence="1" type="ORF">RHMOL_Rhmol01G0237900</name>
</gene>